<name>A0A1I8QE80_STOCA</name>
<dbReference type="GO" id="GO:0043161">
    <property type="term" value="P:proteasome-mediated ubiquitin-dependent protein catabolic process"/>
    <property type="evidence" value="ECO:0007669"/>
    <property type="project" value="TreeGrafter"/>
</dbReference>
<dbReference type="GO" id="GO:0005737">
    <property type="term" value="C:cytoplasm"/>
    <property type="evidence" value="ECO:0007669"/>
    <property type="project" value="TreeGrafter"/>
</dbReference>
<dbReference type="CDD" id="cd16500">
    <property type="entry name" value="RING-HC_CARP"/>
    <property type="match status" value="1"/>
</dbReference>
<evidence type="ECO:0000313" key="8">
    <source>
        <dbReference type="Proteomes" id="UP000095300"/>
    </source>
</evidence>
<dbReference type="CDD" id="cd15750">
    <property type="entry name" value="FYVE_CARP"/>
    <property type="match status" value="1"/>
</dbReference>
<feature type="compositionally biased region" description="Low complexity" evidence="5">
    <location>
        <begin position="103"/>
        <end position="114"/>
    </location>
</feature>
<feature type="domain" description="RING-type" evidence="6">
    <location>
        <begin position="676"/>
        <end position="711"/>
    </location>
</feature>
<dbReference type="InterPro" id="IPR011011">
    <property type="entry name" value="Znf_FYVE_PHD"/>
</dbReference>
<dbReference type="EnsemblMetazoa" id="SCAU016323-RA">
    <property type="protein sequence ID" value="SCAU016323-PA"/>
    <property type="gene ID" value="SCAU016323"/>
</dbReference>
<dbReference type="InterPro" id="IPR055111">
    <property type="entry name" value="RNF34_RFFL_HeH"/>
</dbReference>
<feature type="compositionally biased region" description="Gly residues" evidence="5">
    <location>
        <begin position="127"/>
        <end position="136"/>
    </location>
</feature>
<dbReference type="Gene3D" id="3.30.40.10">
    <property type="entry name" value="Zinc/RING finger domain, C3HC4 (zinc finger)"/>
    <property type="match status" value="1"/>
</dbReference>
<dbReference type="SUPFAM" id="SSF57850">
    <property type="entry name" value="RING/U-box"/>
    <property type="match status" value="1"/>
</dbReference>
<feature type="region of interest" description="Disordered" evidence="5">
    <location>
        <begin position="192"/>
        <end position="213"/>
    </location>
</feature>
<feature type="compositionally biased region" description="Polar residues" evidence="5">
    <location>
        <begin position="476"/>
        <end position="487"/>
    </location>
</feature>
<evidence type="ECO:0000256" key="2">
    <source>
        <dbReference type="ARBA" id="ARBA00022771"/>
    </source>
</evidence>
<dbReference type="OrthoDB" id="3045089at2759"/>
<accession>A0A1I8QE80</accession>
<dbReference type="Proteomes" id="UP000095300">
    <property type="component" value="Unassembled WGS sequence"/>
</dbReference>
<reference evidence="7" key="1">
    <citation type="submission" date="2020-05" db="UniProtKB">
        <authorList>
            <consortium name="EnsemblMetazoa"/>
        </authorList>
    </citation>
    <scope>IDENTIFICATION</scope>
    <source>
        <strain evidence="7">USDA</strain>
    </source>
</reference>
<evidence type="ECO:0000256" key="3">
    <source>
        <dbReference type="ARBA" id="ARBA00022833"/>
    </source>
</evidence>
<dbReference type="GO" id="GO:0061630">
    <property type="term" value="F:ubiquitin protein ligase activity"/>
    <property type="evidence" value="ECO:0007669"/>
    <property type="project" value="TreeGrafter"/>
</dbReference>
<dbReference type="SUPFAM" id="SSF68906">
    <property type="entry name" value="SAP domain"/>
    <property type="match status" value="1"/>
</dbReference>
<keyword evidence="8" id="KW-1185">Reference proteome</keyword>
<keyword evidence="3" id="KW-0862">Zinc</keyword>
<dbReference type="KEGG" id="scac:106081942"/>
<dbReference type="Gene3D" id="1.10.720.140">
    <property type="match status" value="1"/>
</dbReference>
<dbReference type="GO" id="GO:0008270">
    <property type="term" value="F:zinc ion binding"/>
    <property type="evidence" value="ECO:0007669"/>
    <property type="project" value="UniProtKB-KW"/>
</dbReference>
<dbReference type="GO" id="GO:0005886">
    <property type="term" value="C:plasma membrane"/>
    <property type="evidence" value="ECO:0007669"/>
    <property type="project" value="UniProtKB-SubCell"/>
</dbReference>
<feature type="compositionally biased region" description="Low complexity" evidence="5">
    <location>
        <begin position="346"/>
        <end position="358"/>
    </location>
</feature>
<dbReference type="Pfam" id="PF23632">
    <property type="entry name" value="SAP_RNF34_RFFL"/>
    <property type="match status" value="1"/>
</dbReference>
<dbReference type="PANTHER" id="PTHR14879">
    <property type="entry name" value="CASPASE REGULATOR, RING FINGER DOMAIN-CONTAINING"/>
    <property type="match status" value="1"/>
</dbReference>
<evidence type="ECO:0000256" key="5">
    <source>
        <dbReference type="SAM" id="MobiDB-lite"/>
    </source>
</evidence>
<dbReference type="GO" id="GO:0070936">
    <property type="term" value="P:protein K48-linked ubiquitination"/>
    <property type="evidence" value="ECO:0007669"/>
    <property type="project" value="TreeGrafter"/>
</dbReference>
<dbReference type="AlphaFoldDB" id="A0A1I8QE80"/>
<feature type="compositionally biased region" description="Basic residues" evidence="5">
    <location>
        <begin position="441"/>
        <end position="450"/>
    </location>
</feature>
<dbReference type="SMART" id="SM00184">
    <property type="entry name" value="RING"/>
    <property type="match status" value="2"/>
</dbReference>
<dbReference type="InterPro" id="IPR013083">
    <property type="entry name" value="Znf_RING/FYVE/PHD"/>
</dbReference>
<keyword evidence="2 4" id="KW-0863">Zinc-finger</keyword>
<dbReference type="Pfam" id="PF13920">
    <property type="entry name" value="zf-C3HC4_3"/>
    <property type="match status" value="1"/>
</dbReference>
<dbReference type="GO" id="GO:1902042">
    <property type="term" value="P:negative regulation of extrinsic apoptotic signaling pathway via death domain receptors"/>
    <property type="evidence" value="ECO:0007669"/>
    <property type="project" value="TreeGrafter"/>
</dbReference>
<feature type="region of interest" description="Disordered" evidence="5">
    <location>
        <begin position="330"/>
        <end position="358"/>
    </location>
</feature>
<gene>
    <name evidence="7" type="primary">106081942</name>
</gene>
<dbReference type="SUPFAM" id="SSF57903">
    <property type="entry name" value="FYVE/PHD zinc finger"/>
    <property type="match status" value="1"/>
</dbReference>
<feature type="compositionally biased region" description="Polar residues" evidence="5">
    <location>
        <begin position="194"/>
        <end position="210"/>
    </location>
</feature>
<dbReference type="PANTHER" id="PTHR14879:SF15">
    <property type="entry name" value="E3 UBIQUITIN-PROTEIN LIGASE RIFIFYLIN-LIKE PROTEIN"/>
    <property type="match status" value="1"/>
</dbReference>
<dbReference type="PROSITE" id="PS50089">
    <property type="entry name" value="ZF_RING_2"/>
    <property type="match status" value="1"/>
</dbReference>
<comment type="subcellular location">
    <subcellularLocation>
        <location evidence="1">Cell membrane</location>
        <topology evidence="1">Peripheral membrane protein</topology>
    </subcellularLocation>
</comment>
<feature type="region of interest" description="Disordered" evidence="5">
    <location>
        <begin position="100"/>
        <end position="155"/>
    </location>
</feature>
<sequence>MSCEQCHVKFTVFKRKRSCSDCKRYFCHNCLVNTRKNSQLCERCILFSRRPLERSDLVKLKTKDLIFYLQSKHISTAGCVEKEDLIDLVIQCVERMDSNQYQSSSSGSSKSSSKNTTPQHQPPNNSGSGGGGGGGSRPSDGGAAAGGGRRSFDNTTSFDNIKQTCQNFFSSLSDNISDSFANLESRACSKTRVGRNNCSNGQNRPSNVTEQPRVATREIPTYASRQQETVTGNHSPIRETAVPVQSTVSSPVQQEPQTIQLPIPSPTANTNEIALQSTAGEELIAAVNGSARDDLAIAEEAAGDCECSDEELIVTFNSRTRSPKIAIETNHSLSNDEADQAANCGPSTSASTSKPSSQYSKLEIYINDEEDSSHSSFEELGAIGGISDDSKTTTDTTSNTTDQWQMLDLKQDPASNQTVDATNSNSPSAAKEPLQTSPKSQHLRSKKVTRRRSESYLNRRRPQFSLEDEDDEGTAALSSSLYNPSSHTRIEEETQTSTATSNTAKRCCLRCGKNKVNIRNQVEKMRKHLESSQMSESDIKQELCEFLAYLEQRTKSVEYSDSEAGASTPSAGAHTEIQLPDYNVTERATAHSYVTDIDTSTSICEKDSRFINLEDYDTLKQLENLSVKQLKEVLMLHRVDYKGCCEKTELLDRVGRLWKNLKSTPAVEKLPTDELCKICMDAPIECVILECGHMATCTNCGKVLSECPICRQYIVRVVRFFRA</sequence>
<dbReference type="InterPro" id="IPR051728">
    <property type="entry name" value="RING-FYVE_E3_ubiquitin-ligase"/>
</dbReference>
<protein>
    <recommendedName>
        <fullName evidence="6">RING-type domain-containing protein</fullName>
    </recommendedName>
</protein>
<feature type="compositionally biased region" description="Polar residues" evidence="5">
    <location>
        <begin position="115"/>
        <end position="125"/>
    </location>
</feature>
<dbReference type="VEuPathDB" id="VectorBase:SCAU016323"/>
<proteinExistence type="predicted"/>
<evidence type="ECO:0000259" key="6">
    <source>
        <dbReference type="PROSITE" id="PS50089"/>
    </source>
</evidence>
<keyword evidence="2 4" id="KW-0479">Metal-binding</keyword>
<evidence type="ECO:0000256" key="4">
    <source>
        <dbReference type="PROSITE-ProRule" id="PRU00175"/>
    </source>
</evidence>
<feature type="compositionally biased region" description="Polar residues" evidence="5">
    <location>
        <begin position="413"/>
        <end position="440"/>
    </location>
</feature>
<dbReference type="InterPro" id="IPR057299">
    <property type="entry name" value="RNF34_RFFL_SAP"/>
</dbReference>
<evidence type="ECO:0000313" key="7">
    <source>
        <dbReference type="EnsemblMetazoa" id="SCAU016323-PA"/>
    </source>
</evidence>
<dbReference type="InterPro" id="IPR001841">
    <property type="entry name" value="Znf_RING"/>
</dbReference>
<feature type="region of interest" description="Disordered" evidence="5">
    <location>
        <begin position="413"/>
        <end position="501"/>
    </location>
</feature>
<dbReference type="InterPro" id="IPR036361">
    <property type="entry name" value="SAP_dom_sf"/>
</dbReference>
<dbReference type="FunFam" id="3.30.40.10:FF:000110">
    <property type="entry name" value="E3 ubiquitin-protein ligase RNF34 isoform X1"/>
    <property type="match status" value="1"/>
</dbReference>
<evidence type="ECO:0000256" key="1">
    <source>
        <dbReference type="ARBA" id="ARBA00004202"/>
    </source>
</evidence>
<organism evidence="7 8">
    <name type="scientific">Stomoxys calcitrans</name>
    <name type="common">Stable fly</name>
    <name type="synonym">Conops calcitrans</name>
    <dbReference type="NCBI Taxonomy" id="35570"/>
    <lineage>
        <taxon>Eukaryota</taxon>
        <taxon>Metazoa</taxon>
        <taxon>Ecdysozoa</taxon>
        <taxon>Arthropoda</taxon>
        <taxon>Hexapoda</taxon>
        <taxon>Insecta</taxon>
        <taxon>Pterygota</taxon>
        <taxon>Neoptera</taxon>
        <taxon>Endopterygota</taxon>
        <taxon>Diptera</taxon>
        <taxon>Brachycera</taxon>
        <taxon>Muscomorpha</taxon>
        <taxon>Muscoidea</taxon>
        <taxon>Muscidae</taxon>
        <taxon>Stomoxys</taxon>
    </lineage>
</organism>
<dbReference type="Pfam" id="PF22968">
    <property type="entry name" value="RNF34L-like_3rd"/>
    <property type="match status" value="1"/>
</dbReference>